<sequence>MKKYFINTFCLTGVNFIFLPNFQFEISFSNNLISASIENTIYENKWIDSIKESSKTTNPKLFFNRNATLAYQQAILVSEYMLLEKENRAGNDDILFFYNNSIYESNTWASQEWESKFLKNNQSFNNWNFKLVNNTSKIDSSFGSYKYEQYPDENITNYLLNYYTKKDSNIMFDVWIVDGGLEDLFNYNKSSYEFIKHVNKIYVLTDGNYQPYYFVNNAIKEYKTNNYKQLTSQEVAEKFNTYKSDSSNSLKSDFNKYKLYDFIHNSDIFTFFPH</sequence>
<dbReference type="InParanoid" id="Q8EVD5"/>
<keyword evidence="2" id="KW-1185">Reference proteome</keyword>
<dbReference type="EMBL" id="BA000026">
    <property type="protein sequence ID" value="BAC44419.1"/>
    <property type="molecule type" value="Genomic_DNA"/>
</dbReference>
<evidence type="ECO:0000313" key="2">
    <source>
        <dbReference type="Proteomes" id="UP000002522"/>
    </source>
</evidence>
<dbReference type="RefSeq" id="WP_011077451.1">
    <property type="nucleotide sequence ID" value="NC_004432.1"/>
</dbReference>
<proteinExistence type="predicted"/>
<name>Q8EVD5_MALP2</name>
<dbReference type="AlphaFoldDB" id="Q8EVD5"/>
<dbReference type="HOGENOM" id="CLU_1014974_0_0_14"/>
<dbReference type="Proteomes" id="UP000002522">
    <property type="component" value="Chromosome"/>
</dbReference>
<dbReference type="STRING" id="272633.gene:10731748"/>
<dbReference type="KEGG" id="mpe:MYPE6280"/>
<reference evidence="1 2" key="1">
    <citation type="journal article" date="2002" name="Nucleic Acids Res.">
        <title>The complete genomic sequence of Mycoplasma penetrans, an intracellular bacterial pathogen in humans.</title>
        <authorList>
            <person name="Sasaki Y."/>
            <person name="Ishikawa J."/>
            <person name="Yamashita A."/>
            <person name="Oshima K."/>
            <person name="Kenri T."/>
            <person name="Furuya K."/>
            <person name="Yoshino C."/>
            <person name="Horino A."/>
            <person name="Shiba T."/>
            <person name="Sasaki T."/>
            <person name="Hattori M."/>
        </authorList>
    </citation>
    <scope>NUCLEOTIDE SEQUENCE [LARGE SCALE GENOMIC DNA]</scope>
    <source>
        <strain evidence="1 2">HF-2</strain>
    </source>
</reference>
<protein>
    <submittedName>
        <fullName evidence="1">Uncharacterized protein</fullName>
    </submittedName>
</protein>
<gene>
    <name evidence="1" type="ordered locus">MYPE6280</name>
</gene>
<evidence type="ECO:0000313" key="1">
    <source>
        <dbReference type="EMBL" id="BAC44419.1"/>
    </source>
</evidence>
<accession>Q8EVD5</accession>
<organism evidence="1 2">
    <name type="scientific">Malacoplasma penetrans (strain HF-2)</name>
    <name type="common">Mycoplasma penetrans</name>
    <dbReference type="NCBI Taxonomy" id="272633"/>
    <lineage>
        <taxon>Bacteria</taxon>
        <taxon>Bacillati</taxon>
        <taxon>Mycoplasmatota</taxon>
        <taxon>Mycoplasmoidales</taxon>
        <taxon>Mycoplasmoidaceae</taxon>
        <taxon>Malacoplasma</taxon>
    </lineage>
</organism>